<dbReference type="Gene3D" id="1.10.10.410">
    <property type="match status" value="1"/>
</dbReference>
<dbReference type="NCBIfam" id="TIGR00133">
    <property type="entry name" value="gatB"/>
    <property type="match status" value="1"/>
</dbReference>
<evidence type="ECO:0000256" key="6">
    <source>
        <dbReference type="ARBA" id="ARBA00047913"/>
    </source>
</evidence>
<accession>A0AAD2Q2T2</accession>
<dbReference type="InterPro" id="IPR018027">
    <property type="entry name" value="Asn/Gln_amidotransferase"/>
</dbReference>
<dbReference type="InterPro" id="IPR017958">
    <property type="entry name" value="Gln-tRNA_amidoTrfase_suB_CS"/>
</dbReference>
<comment type="subcellular location">
    <subcellularLocation>
        <location evidence="7">Mitochondrion</location>
    </subcellularLocation>
</comment>
<comment type="catalytic activity">
    <reaction evidence="6 7">
        <text>L-glutamyl-tRNA(Gln) + L-glutamine + ATP + H2O = L-glutaminyl-tRNA(Gln) + L-glutamate + ADP + phosphate + H(+)</text>
        <dbReference type="Rhea" id="RHEA:17521"/>
        <dbReference type="Rhea" id="RHEA-COMP:9681"/>
        <dbReference type="Rhea" id="RHEA-COMP:9684"/>
        <dbReference type="ChEBI" id="CHEBI:15377"/>
        <dbReference type="ChEBI" id="CHEBI:15378"/>
        <dbReference type="ChEBI" id="CHEBI:29985"/>
        <dbReference type="ChEBI" id="CHEBI:30616"/>
        <dbReference type="ChEBI" id="CHEBI:43474"/>
        <dbReference type="ChEBI" id="CHEBI:58359"/>
        <dbReference type="ChEBI" id="CHEBI:78520"/>
        <dbReference type="ChEBI" id="CHEBI:78521"/>
        <dbReference type="ChEBI" id="CHEBI:456216"/>
    </reaction>
</comment>
<dbReference type="EC" id="6.3.5.-" evidence="7"/>
<dbReference type="InterPro" id="IPR006075">
    <property type="entry name" value="Asn/Gln-tRNA_Trfase_suB/E_cat"/>
</dbReference>
<comment type="subunit">
    <text evidence="7">Subunit of the heterotrimeric GatCAB amidotransferase (AdT) complex, composed of A, B and C subunits.</text>
</comment>
<dbReference type="Proteomes" id="UP001295794">
    <property type="component" value="Unassembled WGS sequence"/>
</dbReference>
<dbReference type="InterPro" id="IPR003789">
    <property type="entry name" value="Asn/Gln_tRNA_amidoTrase-B-like"/>
</dbReference>
<dbReference type="HAMAP" id="MF_00121">
    <property type="entry name" value="GatB"/>
    <property type="match status" value="1"/>
</dbReference>
<dbReference type="GO" id="GO:0032543">
    <property type="term" value="P:mitochondrial translation"/>
    <property type="evidence" value="ECO:0007669"/>
    <property type="project" value="UniProtKB-UniRule"/>
</dbReference>
<dbReference type="GO" id="GO:0030956">
    <property type="term" value="C:glutamyl-tRNA(Gln) amidotransferase complex"/>
    <property type="evidence" value="ECO:0007669"/>
    <property type="project" value="UniProtKB-UniRule"/>
</dbReference>
<dbReference type="NCBIfam" id="NF004014">
    <property type="entry name" value="PRK05477.1-4"/>
    <property type="match status" value="1"/>
</dbReference>
<evidence type="ECO:0000313" key="9">
    <source>
        <dbReference type="EMBL" id="CAK5269813.1"/>
    </source>
</evidence>
<evidence type="ECO:0000256" key="1">
    <source>
        <dbReference type="ARBA" id="ARBA00005306"/>
    </source>
</evidence>
<dbReference type="SMART" id="SM00845">
    <property type="entry name" value="GatB_Yqey"/>
    <property type="match status" value="1"/>
</dbReference>
<dbReference type="InterPro" id="IPR017959">
    <property type="entry name" value="Asn/Gln-tRNA_amidoTrfase_suB/E"/>
</dbReference>
<protein>
    <recommendedName>
        <fullName evidence="7">Glutamyl-tRNA(Gln) amidotransferase subunit B, mitochondrial</fullName>
        <shortName evidence="7">Glu-AdT subunit B</shortName>
        <ecNumber evidence="7">6.3.5.-</ecNumber>
    </recommendedName>
</protein>
<keyword evidence="2 7" id="KW-0436">Ligase</keyword>
<evidence type="ECO:0000256" key="4">
    <source>
        <dbReference type="ARBA" id="ARBA00022840"/>
    </source>
</evidence>
<keyword evidence="4 7" id="KW-0067">ATP-binding</keyword>
<dbReference type="SUPFAM" id="SSF89095">
    <property type="entry name" value="GatB/YqeY motif"/>
    <property type="match status" value="1"/>
</dbReference>
<reference evidence="9" key="1">
    <citation type="submission" date="2023-11" db="EMBL/GenBank/DDBJ databases">
        <authorList>
            <person name="De Vega J J."/>
            <person name="De Vega J J."/>
        </authorList>
    </citation>
    <scope>NUCLEOTIDE SEQUENCE</scope>
</reference>
<dbReference type="PANTHER" id="PTHR11659:SF0">
    <property type="entry name" value="GLUTAMYL-TRNA(GLN) AMIDOTRANSFERASE SUBUNIT B, MITOCHONDRIAL"/>
    <property type="match status" value="1"/>
</dbReference>
<keyword evidence="5 7" id="KW-0648">Protein biosynthesis</keyword>
<dbReference type="Pfam" id="PF02934">
    <property type="entry name" value="GatB_N"/>
    <property type="match status" value="1"/>
</dbReference>
<dbReference type="AlphaFoldDB" id="A0AAD2Q2T2"/>
<dbReference type="SUPFAM" id="SSF55931">
    <property type="entry name" value="Glutamine synthetase/guanido kinase"/>
    <property type="match status" value="1"/>
</dbReference>
<dbReference type="NCBIfam" id="NF004012">
    <property type="entry name" value="PRK05477.1-2"/>
    <property type="match status" value="1"/>
</dbReference>
<name>A0AAD2Q2T2_9AGAR</name>
<dbReference type="PANTHER" id="PTHR11659">
    <property type="entry name" value="GLUTAMYL-TRNA GLN AMIDOTRANSFERASE SUBUNIT B MITOCHONDRIAL AND PROKARYOTIC PET112-RELATED"/>
    <property type="match status" value="1"/>
</dbReference>
<dbReference type="InterPro" id="IPR004413">
    <property type="entry name" value="GatB"/>
</dbReference>
<dbReference type="GO" id="GO:0070681">
    <property type="term" value="P:glutaminyl-tRNAGln biosynthesis via transamidation"/>
    <property type="evidence" value="ECO:0007669"/>
    <property type="project" value="UniProtKB-UniRule"/>
</dbReference>
<organism evidence="9 10">
    <name type="scientific">Mycena citricolor</name>
    <dbReference type="NCBI Taxonomy" id="2018698"/>
    <lineage>
        <taxon>Eukaryota</taxon>
        <taxon>Fungi</taxon>
        <taxon>Dikarya</taxon>
        <taxon>Basidiomycota</taxon>
        <taxon>Agaricomycotina</taxon>
        <taxon>Agaricomycetes</taxon>
        <taxon>Agaricomycetidae</taxon>
        <taxon>Agaricales</taxon>
        <taxon>Marasmiineae</taxon>
        <taxon>Mycenaceae</taxon>
        <taxon>Mycena</taxon>
    </lineage>
</organism>
<dbReference type="EMBL" id="CAVNYO010000154">
    <property type="protein sequence ID" value="CAK5269813.1"/>
    <property type="molecule type" value="Genomic_DNA"/>
</dbReference>
<evidence type="ECO:0000256" key="7">
    <source>
        <dbReference type="HAMAP-Rule" id="MF_03147"/>
    </source>
</evidence>
<keyword evidence="7" id="KW-0496">Mitochondrion</keyword>
<evidence type="ECO:0000256" key="2">
    <source>
        <dbReference type="ARBA" id="ARBA00022598"/>
    </source>
</evidence>
<sequence length="538" mass="59930">MRDHVQGGFIGPCMLARFLPSSFSLRRCLHGAVNDRRWPGWEVVVGIETHAQIASRHKLFSDSLNSTLGEAPNIHVSPFDAAFPGTLPKVNQECVHLAIRTALALDSALQMRSSFDRKHYFYTDLPSGYQITQHYAPIALGGNIEVRETSRTVRIKQIQLEQDTAKATFDSKTRTSSIDLNRAGTGLLEIVTEPDMRSPEEAGAYVKTLQMILRAIGVSDGNMEAGSLRCDVNVSVNKPGDQPGTRCEIKNLNSVKAMQAAIIWEAKRHVQILDSGGSVPQETRGFNQDTLETFKMRSKEDALDYRYMPDPNLQVLALSQVRLCAFLLLDWAHVLQERVDRIRETMPELPWETRERLLKSYQLTDKDADVLIHLDHGRESAVSYFDQVCSSKSRNPRVVFNWMVHELLGRLYSSKLTFAENPISAAHLGDLVDLIQTGAITGPSGKILIKVMLASPSTQNPTERARELGLMSTGGDIDIEHACRTAILALPSEADAFRRGHQNVLNKIMGRVIKESRGRADAKLVRECLVALLQEGIN</sequence>
<comment type="similarity">
    <text evidence="1 7">Belongs to the GatB/GatE family. GatB subfamily.</text>
</comment>
<comment type="function">
    <text evidence="7">Allows the formation of correctly charged Gln-tRNA(Gln) through the transamidation of misacylated Glu-tRNA(Gln) in the mitochondria. The reaction takes place in the presence of glutamine and ATP through an activated gamma-phospho-Glu-tRNA(Gln).</text>
</comment>
<gene>
    <name evidence="9" type="ORF">MYCIT1_LOCUS13810</name>
</gene>
<comment type="caution">
    <text evidence="9">The sequence shown here is derived from an EMBL/GenBank/DDBJ whole genome shotgun (WGS) entry which is preliminary data.</text>
</comment>
<keyword evidence="10" id="KW-1185">Reference proteome</keyword>
<evidence type="ECO:0000256" key="5">
    <source>
        <dbReference type="ARBA" id="ARBA00022917"/>
    </source>
</evidence>
<dbReference type="GO" id="GO:0005739">
    <property type="term" value="C:mitochondrion"/>
    <property type="evidence" value="ECO:0007669"/>
    <property type="project" value="UniProtKB-SubCell"/>
</dbReference>
<evidence type="ECO:0000256" key="3">
    <source>
        <dbReference type="ARBA" id="ARBA00022741"/>
    </source>
</evidence>
<dbReference type="InterPro" id="IPR014746">
    <property type="entry name" value="Gln_synth/guanido_kin_cat_dom"/>
</dbReference>
<evidence type="ECO:0000313" key="10">
    <source>
        <dbReference type="Proteomes" id="UP001295794"/>
    </source>
</evidence>
<evidence type="ECO:0000259" key="8">
    <source>
        <dbReference type="SMART" id="SM00845"/>
    </source>
</evidence>
<dbReference type="Pfam" id="PF02637">
    <property type="entry name" value="GatB_Yqey"/>
    <property type="match status" value="1"/>
</dbReference>
<dbReference type="GO" id="GO:0050567">
    <property type="term" value="F:glutaminyl-tRNA synthase (glutamine-hydrolyzing) activity"/>
    <property type="evidence" value="ECO:0007669"/>
    <property type="project" value="UniProtKB-UniRule"/>
</dbReference>
<dbReference type="InterPro" id="IPR023168">
    <property type="entry name" value="GatB_Yqey_C_2"/>
</dbReference>
<proteinExistence type="inferred from homology"/>
<dbReference type="GO" id="GO:0005524">
    <property type="term" value="F:ATP binding"/>
    <property type="evidence" value="ECO:0007669"/>
    <property type="project" value="UniProtKB-KW"/>
</dbReference>
<keyword evidence="3 7" id="KW-0547">Nucleotide-binding</keyword>
<dbReference type="PROSITE" id="PS01234">
    <property type="entry name" value="GATB"/>
    <property type="match status" value="1"/>
</dbReference>
<feature type="domain" description="Asn/Gln amidotransferase" evidence="8">
    <location>
        <begin position="383"/>
        <end position="533"/>
    </location>
</feature>